<accession>A0A016V3Y3</accession>
<protein>
    <submittedName>
        <fullName evidence="1">Uncharacterized protein</fullName>
    </submittedName>
</protein>
<organism evidence="1 2">
    <name type="scientific">Ancylostoma ceylanicum</name>
    <dbReference type="NCBI Taxonomy" id="53326"/>
    <lineage>
        <taxon>Eukaryota</taxon>
        <taxon>Metazoa</taxon>
        <taxon>Ecdysozoa</taxon>
        <taxon>Nematoda</taxon>
        <taxon>Chromadorea</taxon>
        <taxon>Rhabditida</taxon>
        <taxon>Rhabditina</taxon>
        <taxon>Rhabditomorpha</taxon>
        <taxon>Strongyloidea</taxon>
        <taxon>Ancylostomatidae</taxon>
        <taxon>Ancylostomatinae</taxon>
        <taxon>Ancylostoma</taxon>
    </lineage>
</organism>
<evidence type="ECO:0000313" key="1">
    <source>
        <dbReference type="EMBL" id="EYC21956.1"/>
    </source>
</evidence>
<dbReference type="Proteomes" id="UP000024635">
    <property type="component" value="Unassembled WGS sequence"/>
</dbReference>
<gene>
    <name evidence="1" type="primary">Acey_s0018.g3629</name>
    <name evidence="1" type="ORF">Y032_0018g3629</name>
</gene>
<dbReference type="AlphaFoldDB" id="A0A016V3Y3"/>
<name>A0A016V3Y3_9BILA</name>
<evidence type="ECO:0000313" key="2">
    <source>
        <dbReference type="Proteomes" id="UP000024635"/>
    </source>
</evidence>
<reference evidence="2" key="1">
    <citation type="journal article" date="2015" name="Nat. Genet.">
        <title>The genome and transcriptome of the zoonotic hookworm Ancylostoma ceylanicum identify infection-specific gene families.</title>
        <authorList>
            <person name="Schwarz E.M."/>
            <person name="Hu Y."/>
            <person name="Antoshechkin I."/>
            <person name="Miller M.M."/>
            <person name="Sternberg P.W."/>
            <person name="Aroian R.V."/>
        </authorList>
    </citation>
    <scope>NUCLEOTIDE SEQUENCE</scope>
    <source>
        <strain evidence="2">HY135</strain>
    </source>
</reference>
<proteinExistence type="predicted"/>
<dbReference type="EMBL" id="JARK01001354">
    <property type="protein sequence ID" value="EYC21956.1"/>
    <property type="molecule type" value="Genomic_DNA"/>
</dbReference>
<sequence>MRGDPRFLQFKIVAILLPRFRTVRRYHMDAPKTQICTTLHYSMDLWLGYLEELKEEFTNDVGGASLVYSSLVFGKALSIVETESKGHSLILFATLFSACYEKSGLIYAEYLGFKSHFKRTILLPHPVSASTGSSLLLISG</sequence>
<comment type="caution">
    <text evidence="1">The sequence shown here is derived from an EMBL/GenBank/DDBJ whole genome shotgun (WGS) entry which is preliminary data.</text>
</comment>
<keyword evidence="2" id="KW-1185">Reference proteome</keyword>